<accession>A0A6D0IKN5</accession>
<dbReference type="CDD" id="cd07377">
    <property type="entry name" value="WHTH_GntR"/>
    <property type="match status" value="1"/>
</dbReference>
<evidence type="ECO:0000259" key="4">
    <source>
        <dbReference type="PROSITE" id="PS50949"/>
    </source>
</evidence>
<dbReference type="AlphaFoldDB" id="A0A6D0IKN5"/>
<dbReference type="InterPro" id="IPR036390">
    <property type="entry name" value="WH_DNA-bd_sf"/>
</dbReference>
<dbReference type="Gene3D" id="1.10.10.10">
    <property type="entry name" value="Winged helix-like DNA-binding domain superfamily/Winged helix DNA-binding domain"/>
    <property type="match status" value="1"/>
</dbReference>
<dbReference type="GO" id="GO:0003700">
    <property type="term" value="F:DNA-binding transcription factor activity"/>
    <property type="evidence" value="ECO:0007669"/>
    <property type="project" value="InterPro"/>
</dbReference>
<dbReference type="InterPro" id="IPR050679">
    <property type="entry name" value="Bact_HTH_transcr_reg"/>
</dbReference>
<dbReference type="Pfam" id="PF00392">
    <property type="entry name" value="GntR"/>
    <property type="match status" value="1"/>
</dbReference>
<feature type="non-terminal residue" evidence="6">
    <location>
        <position position="118"/>
    </location>
</feature>
<dbReference type="PRINTS" id="PR00035">
    <property type="entry name" value="HTHGNTR"/>
</dbReference>
<reference evidence="9 10" key="1">
    <citation type="submission" date="2019-12" db="EMBL/GenBank/DDBJ databases">
        <title>Enteriobacteria Tanzani isolates_8377-8380.</title>
        <authorList>
            <person name="Subbiah M."/>
            <person name="Call D."/>
        </authorList>
    </citation>
    <scope>NUCLEOTIDE SEQUENCE [LARGE SCALE GENOMIC DNA]</scope>
    <source>
        <strain evidence="7 10">8378wC7</strain>
        <strain evidence="6 9">8380wG1</strain>
    </source>
</reference>
<dbReference type="SUPFAM" id="SSF46785">
    <property type="entry name" value="Winged helix' DNA-binding domain"/>
    <property type="match status" value="1"/>
</dbReference>
<dbReference type="PANTHER" id="PTHR44846">
    <property type="entry name" value="MANNOSYL-D-GLYCERATE TRANSPORT/METABOLISM SYSTEM REPRESSOR MNGR-RELATED"/>
    <property type="match status" value="1"/>
</dbReference>
<evidence type="ECO:0000256" key="2">
    <source>
        <dbReference type="ARBA" id="ARBA00023125"/>
    </source>
</evidence>
<keyword evidence="3" id="KW-0804">Transcription</keyword>
<dbReference type="EMBL" id="WTQJ01002224">
    <property type="protein sequence ID" value="MWR18079.1"/>
    <property type="molecule type" value="Genomic_DNA"/>
</dbReference>
<dbReference type="GO" id="GO:0045892">
    <property type="term" value="P:negative regulation of DNA-templated transcription"/>
    <property type="evidence" value="ECO:0007669"/>
    <property type="project" value="TreeGrafter"/>
</dbReference>
<evidence type="ECO:0000256" key="1">
    <source>
        <dbReference type="ARBA" id="ARBA00023015"/>
    </source>
</evidence>
<gene>
    <name evidence="7" type="ORF">GP954_21415</name>
    <name evidence="8" type="ORF">GP954_30360</name>
    <name evidence="5" type="ORF">GQA06_30310</name>
    <name evidence="6" type="ORF">GQA06_30320</name>
</gene>
<evidence type="ECO:0000313" key="10">
    <source>
        <dbReference type="Proteomes" id="UP000480485"/>
    </source>
</evidence>
<keyword evidence="2" id="KW-0238">DNA-binding</keyword>
<name>A0A6D0IKN5_ECOLX</name>
<dbReference type="EMBL" id="WTRN01001009">
    <property type="protein sequence ID" value="MWT87666.1"/>
    <property type="molecule type" value="Genomic_DNA"/>
</dbReference>
<feature type="domain" description="HTH gntR-type" evidence="4">
    <location>
        <begin position="1"/>
        <end position="68"/>
    </location>
</feature>
<dbReference type="GO" id="GO:0003677">
    <property type="term" value="F:DNA binding"/>
    <property type="evidence" value="ECO:0007669"/>
    <property type="project" value="UniProtKB-KW"/>
</dbReference>
<dbReference type="InterPro" id="IPR036388">
    <property type="entry name" value="WH-like_DNA-bd_sf"/>
</dbReference>
<dbReference type="InterPro" id="IPR028978">
    <property type="entry name" value="Chorismate_lyase_/UTRA_dom_sf"/>
</dbReference>
<dbReference type="SUPFAM" id="SSF64288">
    <property type="entry name" value="Chorismate lyase-like"/>
    <property type="match status" value="1"/>
</dbReference>
<evidence type="ECO:0000313" key="6">
    <source>
        <dbReference type="EMBL" id="MWR18079.1"/>
    </source>
</evidence>
<proteinExistence type="predicted"/>
<evidence type="ECO:0000313" key="8">
    <source>
        <dbReference type="EMBL" id="MWT89390.1"/>
    </source>
</evidence>
<dbReference type="PANTHER" id="PTHR44846:SF1">
    <property type="entry name" value="MANNOSYL-D-GLYCERATE TRANSPORT_METABOLISM SYSTEM REPRESSOR MNGR-RELATED"/>
    <property type="match status" value="1"/>
</dbReference>
<dbReference type="EMBL" id="WTQJ01002222">
    <property type="protein sequence ID" value="MWR18077.1"/>
    <property type="molecule type" value="Genomic_DNA"/>
</dbReference>
<sequence length="118" mass="13239">MIYKSIAERLRIRLNSADFTLNSLLPGEKKLAEEFAVSRMTIRKAIDLLVAWGLVVRRHGSGTYLVRKDVLHQTASLTGLVEVLKRQGKTVTSQVLIFEIMPAPPAIASQLRIQINEQ</sequence>
<dbReference type="EMBL" id="WTRN01002297">
    <property type="protein sequence ID" value="MWT89390.1"/>
    <property type="molecule type" value="Genomic_DNA"/>
</dbReference>
<dbReference type="Gene3D" id="3.40.1410.10">
    <property type="entry name" value="Chorismate lyase-like"/>
    <property type="match status" value="1"/>
</dbReference>
<dbReference type="Proteomes" id="UP000430387">
    <property type="component" value="Unassembled WGS sequence"/>
</dbReference>
<evidence type="ECO:0000313" key="9">
    <source>
        <dbReference type="Proteomes" id="UP000430387"/>
    </source>
</evidence>
<protein>
    <submittedName>
        <fullName evidence="6">GntR family transcriptional regulator</fullName>
    </submittedName>
</protein>
<evidence type="ECO:0000313" key="5">
    <source>
        <dbReference type="EMBL" id="MWR18077.1"/>
    </source>
</evidence>
<dbReference type="SMART" id="SM00345">
    <property type="entry name" value="HTH_GNTR"/>
    <property type="match status" value="1"/>
</dbReference>
<dbReference type="InterPro" id="IPR000524">
    <property type="entry name" value="Tscrpt_reg_HTH_GntR"/>
</dbReference>
<evidence type="ECO:0000256" key="3">
    <source>
        <dbReference type="ARBA" id="ARBA00023163"/>
    </source>
</evidence>
<dbReference type="Proteomes" id="UP000480485">
    <property type="component" value="Unassembled WGS sequence"/>
</dbReference>
<dbReference type="PROSITE" id="PS50949">
    <property type="entry name" value="HTH_GNTR"/>
    <property type="match status" value="1"/>
</dbReference>
<organism evidence="6 9">
    <name type="scientific">Escherichia coli</name>
    <dbReference type="NCBI Taxonomy" id="562"/>
    <lineage>
        <taxon>Bacteria</taxon>
        <taxon>Pseudomonadati</taxon>
        <taxon>Pseudomonadota</taxon>
        <taxon>Gammaproteobacteria</taxon>
        <taxon>Enterobacterales</taxon>
        <taxon>Enterobacteriaceae</taxon>
        <taxon>Escherichia</taxon>
    </lineage>
</organism>
<evidence type="ECO:0000313" key="7">
    <source>
        <dbReference type="EMBL" id="MWT87666.1"/>
    </source>
</evidence>
<keyword evidence="1" id="KW-0805">Transcription regulation</keyword>
<comment type="caution">
    <text evidence="6">The sequence shown here is derived from an EMBL/GenBank/DDBJ whole genome shotgun (WGS) entry which is preliminary data.</text>
</comment>